<feature type="non-terminal residue" evidence="2">
    <location>
        <position position="159"/>
    </location>
</feature>
<name>A0AA36CY19_9BILA</name>
<sequence>MQTTFQARPDSLDNPVAQAEVAAPEDREKLETREMVEIPALQGQAANLGHLDAEVEACRGPRDPQDPLGHQETRAGLVPPIGRGMWVRAARPAISDHPAVLVFKANPVTMGKAGSQAKTPVIAPVRSVRFPEMNFKKTSGPKLSRENGPELKLVLGFGE</sequence>
<feature type="compositionally biased region" description="Basic and acidic residues" evidence="1">
    <location>
        <begin position="58"/>
        <end position="73"/>
    </location>
</feature>
<dbReference type="AlphaFoldDB" id="A0AA36CY19"/>
<reference evidence="2" key="1">
    <citation type="submission" date="2023-06" db="EMBL/GenBank/DDBJ databases">
        <authorList>
            <person name="Delattre M."/>
        </authorList>
    </citation>
    <scope>NUCLEOTIDE SEQUENCE</scope>
    <source>
        <strain evidence="2">AF72</strain>
    </source>
</reference>
<gene>
    <name evidence="2" type="ORF">MSPICULIGERA_LOCUS14691</name>
</gene>
<accession>A0AA36CY19</accession>
<feature type="region of interest" description="Disordered" evidence="1">
    <location>
        <begin position="58"/>
        <end position="77"/>
    </location>
</feature>
<feature type="region of interest" description="Disordered" evidence="1">
    <location>
        <begin position="1"/>
        <end position="29"/>
    </location>
</feature>
<protein>
    <submittedName>
        <fullName evidence="2">Uncharacterized protein</fullName>
    </submittedName>
</protein>
<evidence type="ECO:0000313" key="3">
    <source>
        <dbReference type="Proteomes" id="UP001177023"/>
    </source>
</evidence>
<keyword evidence="3" id="KW-1185">Reference proteome</keyword>
<comment type="caution">
    <text evidence="2">The sequence shown here is derived from an EMBL/GenBank/DDBJ whole genome shotgun (WGS) entry which is preliminary data.</text>
</comment>
<organism evidence="2 3">
    <name type="scientific">Mesorhabditis spiculigera</name>
    <dbReference type="NCBI Taxonomy" id="96644"/>
    <lineage>
        <taxon>Eukaryota</taxon>
        <taxon>Metazoa</taxon>
        <taxon>Ecdysozoa</taxon>
        <taxon>Nematoda</taxon>
        <taxon>Chromadorea</taxon>
        <taxon>Rhabditida</taxon>
        <taxon>Rhabditina</taxon>
        <taxon>Rhabditomorpha</taxon>
        <taxon>Rhabditoidea</taxon>
        <taxon>Rhabditidae</taxon>
        <taxon>Mesorhabditinae</taxon>
        <taxon>Mesorhabditis</taxon>
    </lineage>
</organism>
<proteinExistence type="predicted"/>
<dbReference type="EMBL" id="CATQJA010002644">
    <property type="protein sequence ID" value="CAJ0576397.1"/>
    <property type="molecule type" value="Genomic_DNA"/>
</dbReference>
<evidence type="ECO:0000256" key="1">
    <source>
        <dbReference type="SAM" id="MobiDB-lite"/>
    </source>
</evidence>
<evidence type="ECO:0000313" key="2">
    <source>
        <dbReference type="EMBL" id="CAJ0576397.1"/>
    </source>
</evidence>
<dbReference type="Proteomes" id="UP001177023">
    <property type="component" value="Unassembled WGS sequence"/>
</dbReference>